<evidence type="ECO:0000313" key="4">
    <source>
        <dbReference type="Proteomes" id="UP000663281"/>
    </source>
</evidence>
<dbReference type="PANTHER" id="PTHR38834:SF3">
    <property type="entry name" value="SOLUTE-BINDING PROTEIN FAMILY 3_N-TERMINAL DOMAIN-CONTAINING PROTEIN"/>
    <property type="match status" value="1"/>
</dbReference>
<keyword evidence="4" id="KW-1185">Reference proteome</keyword>
<reference evidence="3 4" key="1">
    <citation type="submission" date="2021-03" db="EMBL/GenBank/DDBJ databases">
        <title>Novel species identification of genus Shewanella.</title>
        <authorList>
            <person name="Liu G."/>
            <person name="Zhang Q."/>
        </authorList>
    </citation>
    <scope>NUCLEOTIDE SEQUENCE [LARGE SCALE GENOMIC DNA]</scope>
    <source>
        <strain evidence="3 4">FJAT-53726</strain>
    </source>
</reference>
<dbReference type="Proteomes" id="UP000663281">
    <property type="component" value="Chromosome"/>
</dbReference>
<dbReference type="Gene3D" id="3.40.190.10">
    <property type="entry name" value="Periplasmic binding protein-like II"/>
    <property type="match status" value="2"/>
</dbReference>
<keyword evidence="1" id="KW-0732">Signal</keyword>
<protein>
    <submittedName>
        <fullName evidence="3">Transporter substrate-binding domain-containing protein</fullName>
    </submittedName>
</protein>
<dbReference type="SMART" id="SM00062">
    <property type="entry name" value="PBPb"/>
    <property type="match status" value="1"/>
</dbReference>
<feature type="signal peptide" evidence="1">
    <location>
        <begin position="1"/>
        <end position="19"/>
    </location>
</feature>
<dbReference type="KEGG" id="scyp:JYB88_13475"/>
<name>A0A975AKI2_9GAMM</name>
<dbReference type="EMBL" id="CP071504">
    <property type="protein sequence ID" value="QSX29223.1"/>
    <property type="molecule type" value="Genomic_DNA"/>
</dbReference>
<organism evidence="3 4">
    <name type="scientific">Shewanella cyperi</name>
    <dbReference type="NCBI Taxonomy" id="2814292"/>
    <lineage>
        <taxon>Bacteria</taxon>
        <taxon>Pseudomonadati</taxon>
        <taxon>Pseudomonadota</taxon>
        <taxon>Gammaproteobacteria</taxon>
        <taxon>Alteromonadales</taxon>
        <taxon>Shewanellaceae</taxon>
        <taxon>Shewanella</taxon>
    </lineage>
</organism>
<evidence type="ECO:0000313" key="3">
    <source>
        <dbReference type="EMBL" id="QSX29223.1"/>
    </source>
</evidence>
<feature type="domain" description="Solute-binding protein family 3/N-terminal" evidence="2">
    <location>
        <begin position="25"/>
        <end position="246"/>
    </location>
</feature>
<dbReference type="AlphaFoldDB" id="A0A975AKI2"/>
<feature type="chain" id="PRO_5036879465" evidence="1">
    <location>
        <begin position="20"/>
        <end position="259"/>
    </location>
</feature>
<proteinExistence type="predicted"/>
<dbReference type="SUPFAM" id="SSF53850">
    <property type="entry name" value="Periplasmic binding protein-like II"/>
    <property type="match status" value="1"/>
</dbReference>
<dbReference type="Pfam" id="PF00497">
    <property type="entry name" value="SBP_bac_3"/>
    <property type="match status" value="1"/>
</dbReference>
<accession>A0A975AKI2</accession>
<evidence type="ECO:0000256" key="1">
    <source>
        <dbReference type="SAM" id="SignalP"/>
    </source>
</evidence>
<evidence type="ECO:0000259" key="2">
    <source>
        <dbReference type="SMART" id="SM00062"/>
    </source>
</evidence>
<dbReference type="InterPro" id="IPR001638">
    <property type="entry name" value="Solute-binding_3/MltF_N"/>
</dbReference>
<dbReference type="PANTHER" id="PTHR38834">
    <property type="entry name" value="PERIPLASMIC SUBSTRATE BINDING PROTEIN FAMILY 3"/>
    <property type="match status" value="1"/>
</dbReference>
<gene>
    <name evidence="3" type="ORF">JYB88_13475</name>
</gene>
<sequence length="259" mass="28582">MRTLAILLLGVLSSLPGAAGELPQTVKLLTEPLPPLSQYVDGRASGFSVELARLIQRQLGEGAEVEVLPWARGYAMALREPNTVLFPTSINDNRRQQFDFVGPFAEVRMHLYGRSNDASRPKDLAEAASLGTIGVYRGSPAEKLLLDSKIPGLLIAAFPDQSLRQLLAGRIRFWCHADLFIGPLLSKAGVDEGQIQPVLELKRIGLYFAFSRGTAPARVEAWQLALQNLMQSGEFARLHRQWLGREATALSANILWREQ</sequence>
<dbReference type="RefSeq" id="WP_207324431.1">
    <property type="nucleotide sequence ID" value="NZ_CP071504.1"/>
</dbReference>